<keyword evidence="2" id="KW-1185">Reference proteome</keyword>
<name>A0AAJ1X784_9RHOB</name>
<dbReference type="EMBL" id="JANFFA010000035">
    <property type="protein sequence ID" value="MDQ2095989.1"/>
    <property type="molecule type" value="Genomic_DNA"/>
</dbReference>
<proteinExistence type="predicted"/>
<organism evidence="1 2">
    <name type="scientific">Rhodalgimonas zhirmunskyi</name>
    <dbReference type="NCBI Taxonomy" id="2964767"/>
    <lineage>
        <taxon>Bacteria</taxon>
        <taxon>Pseudomonadati</taxon>
        <taxon>Pseudomonadota</taxon>
        <taxon>Alphaproteobacteria</taxon>
        <taxon>Rhodobacterales</taxon>
        <taxon>Roseobacteraceae</taxon>
        <taxon>Rhodalgimonas</taxon>
    </lineage>
</organism>
<dbReference type="Pfam" id="PF13469">
    <property type="entry name" value="Sulfotransfer_3"/>
    <property type="match status" value="1"/>
</dbReference>
<comment type="caution">
    <text evidence="1">The sequence shown here is derived from an EMBL/GenBank/DDBJ whole genome shotgun (WGS) entry which is preliminary data.</text>
</comment>
<reference evidence="1" key="1">
    <citation type="submission" date="2022-07" db="EMBL/GenBank/DDBJ databases">
        <authorList>
            <person name="Otstavnykh N."/>
            <person name="Isaeva M."/>
            <person name="Bystritskaya E."/>
        </authorList>
    </citation>
    <scope>NUCLEOTIDE SEQUENCE</scope>
    <source>
        <strain evidence="1">10Alg 79</strain>
    </source>
</reference>
<evidence type="ECO:0000313" key="2">
    <source>
        <dbReference type="Proteomes" id="UP001227162"/>
    </source>
</evidence>
<sequence length="158" mass="18000">DQLKQIAAMIPGTRVLIMMRAPYARLVSNYNHAYRHFPDMLETDAAALKWLGSKTVTDRVEYARLIRDARAAFGEENTLCLFFEDMVNDPELFLRGILDFIGVEFHPAVLTEIDRRKTKGAEKRPMSETLQSAFHARVAHVAGEVEPLLGRVPENWKS</sequence>
<evidence type="ECO:0000313" key="1">
    <source>
        <dbReference type="EMBL" id="MDQ2095989.1"/>
    </source>
</evidence>
<dbReference type="RefSeq" id="WP_317627606.1">
    <property type="nucleotide sequence ID" value="NZ_JANFFA010000035.1"/>
</dbReference>
<reference evidence="1" key="2">
    <citation type="submission" date="2023-04" db="EMBL/GenBank/DDBJ databases">
        <title>'Rhodoalgimonas zhirmunskyi' gen. nov., isolated from a red alga.</title>
        <authorList>
            <person name="Nedashkovskaya O.I."/>
            <person name="Otstavnykh N.Y."/>
            <person name="Bystritskaya E.P."/>
            <person name="Balabanova L.A."/>
            <person name="Isaeva M.P."/>
        </authorList>
    </citation>
    <scope>NUCLEOTIDE SEQUENCE</scope>
    <source>
        <strain evidence="1">10Alg 79</strain>
    </source>
</reference>
<dbReference type="Proteomes" id="UP001227162">
    <property type="component" value="Unassembled WGS sequence"/>
</dbReference>
<dbReference type="SUPFAM" id="SSF52540">
    <property type="entry name" value="P-loop containing nucleoside triphosphate hydrolases"/>
    <property type="match status" value="1"/>
</dbReference>
<protein>
    <submittedName>
        <fullName evidence="1">Sulfotransferase</fullName>
    </submittedName>
</protein>
<dbReference type="AlphaFoldDB" id="A0AAJ1X784"/>
<dbReference type="InterPro" id="IPR027417">
    <property type="entry name" value="P-loop_NTPase"/>
</dbReference>
<gene>
    <name evidence="1" type="ORF">NOI20_17885</name>
</gene>
<dbReference type="Gene3D" id="3.40.50.300">
    <property type="entry name" value="P-loop containing nucleotide triphosphate hydrolases"/>
    <property type="match status" value="1"/>
</dbReference>
<feature type="non-terminal residue" evidence="1">
    <location>
        <position position="1"/>
    </location>
</feature>
<accession>A0AAJ1X784</accession>